<feature type="signal peptide" evidence="3">
    <location>
        <begin position="1"/>
        <end position="19"/>
    </location>
</feature>
<feature type="chain" id="PRO_5046838366" evidence="3">
    <location>
        <begin position="20"/>
        <end position="157"/>
    </location>
</feature>
<dbReference type="EMBL" id="CP059572">
    <property type="protein sequence ID" value="QXJ23614.1"/>
    <property type="molecule type" value="Genomic_DNA"/>
</dbReference>
<dbReference type="PROSITE" id="PS51257">
    <property type="entry name" value="PROKAR_LIPOPROTEIN"/>
    <property type="match status" value="1"/>
</dbReference>
<evidence type="ECO:0000259" key="4">
    <source>
        <dbReference type="Pfam" id="PF11611"/>
    </source>
</evidence>
<keyword evidence="1 3" id="KW-0732">Signal</keyword>
<feature type="region of interest" description="Disordered" evidence="2">
    <location>
        <begin position="28"/>
        <end position="47"/>
    </location>
</feature>
<sequence length="157" mass="16269">MRKIAALVATAAGLLLLTACDTGTEPTAVQPAEEAKGAKAAGGKKPKPVPVAIKAKRATFEPGPLNTGGAFTCVKATVTNNTSKNLQINPFFFELTGGDGVKRKADVGEAEGEFDSMMLAPKEKATGLVCAKGRFAPKTITFTRDALGTNYRARVAA</sequence>
<evidence type="ECO:0000256" key="3">
    <source>
        <dbReference type="SAM" id="SignalP"/>
    </source>
</evidence>
<dbReference type="Proteomes" id="UP001049518">
    <property type="component" value="Chromosome"/>
</dbReference>
<protein>
    <submittedName>
        <fullName evidence="5">DUF4352 domain-containing protein</fullName>
    </submittedName>
</protein>
<dbReference type="Gene3D" id="2.60.40.1240">
    <property type="match status" value="1"/>
</dbReference>
<organism evidence="5 6">
    <name type="scientific">Actinomadura graeca</name>
    <dbReference type="NCBI Taxonomy" id="2750812"/>
    <lineage>
        <taxon>Bacteria</taxon>
        <taxon>Bacillati</taxon>
        <taxon>Actinomycetota</taxon>
        <taxon>Actinomycetes</taxon>
        <taxon>Streptosporangiales</taxon>
        <taxon>Thermomonosporaceae</taxon>
        <taxon>Actinomadura</taxon>
    </lineage>
</organism>
<name>A0ABX8QZJ3_9ACTN</name>
<proteinExistence type="predicted"/>
<evidence type="ECO:0000313" key="6">
    <source>
        <dbReference type="Proteomes" id="UP001049518"/>
    </source>
</evidence>
<dbReference type="InterPro" id="IPR029051">
    <property type="entry name" value="DUF4352"/>
</dbReference>
<evidence type="ECO:0000313" key="5">
    <source>
        <dbReference type="EMBL" id="QXJ23614.1"/>
    </source>
</evidence>
<feature type="domain" description="DUF4352" evidence="4">
    <location>
        <begin position="66"/>
        <end position="128"/>
    </location>
</feature>
<evidence type="ECO:0000256" key="1">
    <source>
        <dbReference type="ARBA" id="ARBA00022729"/>
    </source>
</evidence>
<evidence type="ECO:0000256" key="2">
    <source>
        <dbReference type="SAM" id="MobiDB-lite"/>
    </source>
</evidence>
<dbReference type="InterPro" id="IPR029050">
    <property type="entry name" value="Immunoprotect_excell_Ig-like"/>
</dbReference>
<dbReference type="RefSeq" id="WP_231329304.1">
    <property type="nucleotide sequence ID" value="NZ_CP059572.1"/>
</dbReference>
<reference evidence="5" key="1">
    <citation type="submission" date="2020-07" db="EMBL/GenBank/DDBJ databases">
        <authorList>
            <person name="Tarantini F.S."/>
            <person name="Hong K.W."/>
            <person name="Chan K.G."/>
        </authorList>
    </citation>
    <scope>NUCLEOTIDE SEQUENCE</scope>
    <source>
        <strain evidence="5">32-07</strain>
    </source>
</reference>
<gene>
    <name evidence="5" type="ORF">AGRA3207_004794</name>
</gene>
<keyword evidence="6" id="KW-1185">Reference proteome</keyword>
<dbReference type="Pfam" id="PF11611">
    <property type="entry name" value="DUF4352"/>
    <property type="match status" value="1"/>
</dbReference>
<accession>A0ABX8QZJ3</accession>